<keyword evidence="2" id="KW-1185">Reference proteome</keyword>
<sequence length="109" mass="12514">MVELSEQTLLDYFGDNENGKGVLFPRFSIEKRTSKIWDVKKMLRGFERTEESECELCGKESKKISDSLPLCLECIHEKPERTLEIASQIHSSARRGIGLPLEIPNDECR</sequence>
<proteinExistence type="predicted"/>
<evidence type="ECO:0000313" key="2">
    <source>
        <dbReference type="Proteomes" id="UP000070284"/>
    </source>
</evidence>
<dbReference type="AlphaFoldDB" id="A0A133UHX4"/>
<protein>
    <submittedName>
        <fullName evidence="1">Uncharacterized protein</fullName>
    </submittedName>
</protein>
<gene>
    <name evidence="1" type="ORF">AKJ65_05900</name>
</gene>
<accession>A0A133UHX4</accession>
<name>A0A133UHX4_9EURY</name>
<reference evidence="1 2" key="1">
    <citation type="journal article" date="2016" name="Sci. Rep.">
        <title>Metabolic traits of an uncultured archaeal lineage -MSBL1- from brine pools of the Red Sea.</title>
        <authorList>
            <person name="Mwirichia R."/>
            <person name="Alam I."/>
            <person name="Rashid M."/>
            <person name="Vinu M."/>
            <person name="Ba-Alawi W."/>
            <person name="Anthony Kamau A."/>
            <person name="Kamanda Ngugi D."/>
            <person name="Goker M."/>
            <person name="Klenk H.P."/>
            <person name="Bajic V."/>
            <person name="Stingl U."/>
        </authorList>
    </citation>
    <scope>NUCLEOTIDE SEQUENCE [LARGE SCALE GENOMIC DNA]</scope>
    <source>
        <strain evidence="1">SCGC-AAA259E19</strain>
    </source>
</reference>
<dbReference type="Proteomes" id="UP000070284">
    <property type="component" value="Unassembled WGS sequence"/>
</dbReference>
<evidence type="ECO:0000313" key="1">
    <source>
        <dbReference type="EMBL" id="KXA93832.1"/>
    </source>
</evidence>
<organism evidence="1 2">
    <name type="scientific">candidate division MSBL1 archaeon SCGC-AAA259E19</name>
    <dbReference type="NCBI Taxonomy" id="1698264"/>
    <lineage>
        <taxon>Archaea</taxon>
        <taxon>Methanobacteriati</taxon>
        <taxon>Methanobacteriota</taxon>
        <taxon>candidate division MSBL1</taxon>
    </lineage>
</organism>
<comment type="caution">
    <text evidence="1">The sequence shown here is derived from an EMBL/GenBank/DDBJ whole genome shotgun (WGS) entry which is preliminary data.</text>
</comment>
<dbReference type="EMBL" id="LHXO01000097">
    <property type="protein sequence ID" value="KXA93832.1"/>
    <property type="molecule type" value="Genomic_DNA"/>
</dbReference>